<feature type="transmembrane region" description="Helical" evidence="8">
    <location>
        <begin position="12"/>
        <end position="32"/>
    </location>
</feature>
<dbReference type="GO" id="GO:0016757">
    <property type="term" value="F:glycosyltransferase activity"/>
    <property type="evidence" value="ECO:0007669"/>
    <property type="project" value="UniProtKB-KW"/>
</dbReference>
<keyword evidence="6 8" id="KW-1133">Transmembrane helix</keyword>
<evidence type="ECO:0000256" key="8">
    <source>
        <dbReference type="SAM" id="Phobius"/>
    </source>
</evidence>
<dbReference type="EMBL" id="JAWSTH010000130">
    <property type="protein sequence ID" value="MDW5598274.1"/>
    <property type="molecule type" value="Genomic_DNA"/>
</dbReference>
<feature type="transmembrane region" description="Helical" evidence="8">
    <location>
        <begin position="347"/>
        <end position="365"/>
    </location>
</feature>
<feature type="transmembrane region" description="Helical" evidence="8">
    <location>
        <begin position="133"/>
        <end position="153"/>
    </location>
</feature>
<gene>
    <name evidence="10" type="ORF">R7226_28205</name>
</gene>
<keyword evidence="11" id="KW-1185">Reference proteome</keyword>
<dbReference type="RefSeq" id="WP_318600799.1">
    <property type="nucleotide sequence ID" value="NZ_JAWSTH010000130.1"/>
</dbReference>
<keyword evidence="7 8" id="KW-0472">Membrane</keyword>
<feature type="domain" description="ArnT-like N-terminal" evidence="9">
    <location>
        <begin position="102"/>
        <end position="217"/>
    </location>
</feature>
<feature type="transmembrane region" description="Helical" evidence="8">
    <location>
        <begin position="102"/>
        <end position="121"/>
    </location>
</feature>
<dbReference type="InterPro" id="IPR003342">
    <property type="entry name" value="ArnT-like_N"/>
</dbReference>
<feature type="transmembrane region" description="Helical" evidence="8">
    <location>
        <begin position="184"/>
        <end position="217"/>
    </location>
</feature>
<keyword evidence="5 8" id="KW-0812">Transmembrane</keyword>
<dbReference type="EC" id="2.4.-.-" evidence="10"/>
<accession>A0ABU4HZD3</accession>
<keyword evidence="3 10" id="KW-0328">Glycosyltransferase</keyword>
<evidence type="ECO:0000256" key="2">
    <source>
        <dbReference type="ARBA" id="ARBA00022475"/>
    </source>
</evidence>
<evidence type="ECO:0000256" key="5">
    <source>
        <dbReference type="ARBA" id="ARBA00022692"/>
    </source>
</evidence>
<evidence type="ECO:0000313" key="11">
    <source>
        <dbReference type="Proteomes" id="UP001284601"/>
    </source>
</evidence>
<sequence length="578" mass="63056">MERHARRPRPRIDALALGLVAVLLGAFGLRVWGIGHGLPFSYNIDEEGHFVPVAIGFFGHGFNPRYFLNPPGFTELLYAVYAVWFGGREAVAKAYVDDPSQVFLIARVTVALLGTVSVWLLHLLGSRLFDRRVGLLAAAIGAVAFLPVFYSHLALNDVPSMFPATLALLCAALILKGSGRAGGLGWLLLGGVAVGLAAGTKYTAGIVLLPLATAVLIRTREERAGVAHALAALALAGLATAVGFLIANPHALLSFSEFRAGVGRQRELAGGDELAKLGLTQENGVLYYLWAFTWGLGWIPALLALGGAVLSLFKERRIALLLLPTVVVYLVYMGTQDRYFGRWLLPLFPIACVLAAWFAIWLIELAAARWPRAARPVAIVAVIAILAQGLVYVIHNDRVLSRPDTRGLAHDWMVENIPAGTKVMLEPIVPARWSEDPNRADPATASGKRWELWDTARASVDDFGRRVPSSRFVKVDKYQRVLYPELLDEYEAAGFCWVVIGSHQRDRALAQPGEVPGALAYYDALAQRGEEVARFSPYKEGADPPTFNFDWAFDYYPLAYERPGPEIVIYRLSGGGCS</sequence>
<evidence type="ECO:0000256" key="1">
    <source>
        <dbReference type="ARBA" id="ARBA00004651"/>
    </source>
</evidence>
<feature type="transmembrane region" description="Helical" evidence="8">
    <location>
        <begin position="318"/>
        <end position="335"/>
    </location>
</feature>
<evidence type="ECO:0000256" key="6">
    <source>
        <dbReference type="ARBA" id="ARBA00022989"/>
    </source>
</evidence>
<evidence type="ECO:0000313" key="10">
    <source>
        <dbReference type="EMBL" id="MDW5598274.1"/>
    </source>
</evidence>
<keyword evidence="4 10" id="KW-0808">Transferase</keyword>
<evidence type="ECO:0000256" key="4">
    <source>
        <dbReference type="ARBA" id="ARBA00022679"/>
    </source>
</evidence>
<keyword evidence="2" id="KW-1003">Cell membrane</keyword>
<proteinExistence type="predicted"/>
<dbReference type="Pfam" id="PF02366">
    <property type="entry name" value="PMT"/>
    <property type="match status" value="1"/>
</dbReference>
<comment type="subcellular location">
    <subcellularLocation>
        <location evidence="1">Cell membrane</location>
        <topology evidence="1">Multi-pass membrane protein</topology>
    </subcellularLocation>
</comment>
<evidence type="ECO:0000259" key="9">
    <source>
        <dbReference type="Pfam" id="PF02366"/>
    </source>
</evidence>
<dbReference type="PANTHER" id="PTHR33908:SF11">
    <property type="entry name" value="MEMBRANE PROTEIN"/>
    <property type="match status" value="1"/>
</dbReference>
<evidence type="ECO:0000256" key="3">
    <source>
        <dbReference type="ARBA" id="ARBA00022676"/>
    </source>
</evidence>
<feature type="transmembrane region" description="Helical" evidence="8">
    <location>
        <begin position="377"/>
        <end position="395"/>
    </location>
</feature>
<organism evidence="10 11">
    <name type="scientific">Conexibacter stalactiti</name>
    <dbReference type="NCBI Taxonomy" id="1940611"/>
    <lineage>
        <taxon>Bacteria</taxon>
        <taxon>Bacillati</taxon>
        <taxon>Actinomycetota</taxon>
        <taxon>Thermoleophilia</taxon>
        <taxon>Solirubrobacterales</taxon>
        <taxon>Conexibacteraceae</taxon>
        <taxon>Conexibacter</taxon>
    </lineage>
</organism>
<comment type="caution">
    <text evidence="10">The sequence shown here is derived from an EMBL/GenBank/DDBJ whole genome shotgun (WGS) entry which is preliminary data.</text>
</comment>
<feature type="transmembrane region" description="Helical" evidence="8">
    <location>
        <begin position="287"/>
        <end position="311"/>
    </location>
</feature>
<evidence type="ECO:0000256" key="7">
    <source>
        <dbReference type="ARBA" id="ARBA00023136"/>
    </source>
</evidence>
<reference evidence="10 11" key="2">
    <citation type="submission" date="2023-10" db="EMBL/GenBank/DDBJ databases">
        <authorList>
            <person name="Han X.F."/>
        </authorList>
    </citation>
    <scope>NUCLEOTIDE SEQUENCE [LARGE SCALE GENOMIC DNA]</scope>
    <source>
        <strain evidence="10 11">KCTC 39840</strain>
    </source>
</reference>
<dbReference type="PANTHER" id="PTHR33908">
    <property type="entry name" value="MANNOSYLTRANSFERASE YKCB-RELATED"/>
    <property type="match status" value="1"/>
</dbReference>
<reference evidence="11" key="1">
    <citation type="submission" date="2023-07" db="EMBL/GenBank/DDBJ databases">
        <title>Conexibacter stalactiti sp. nov., isolated from stalactites in a lava cave and emended description of the genus Conexibacter.</title>
        <authorList>
            <person name="Lee S.D."/>
        </authorList>
    </citation>
    <scope>NUCLEOTIDE SEQUENCE [LARGE SCALE GENOMIC DNA]</scope>
    <source>
        <strain evidence="11">KCTC 39840</strain>
    </source>
</reference>
<feature type="transmembrane region" description="Helical" evidence="8">
    <location>
        <begin position="229"/>
        <end position="247"/>
    </location>
</feature>
<dbReference type="Proteomes" id="UP001284601">
    <property type="component" value="Unassembled WGS sequence"/>
</dbReference>
<dbReference type="InterPro" id="IPR050297">
    <property type="entry name" value="LipidA_mod_glycosyltrf_83"/>
</dbReference>
<protein>
    <submittedName>
        <fullName evidence="10">Glycosyltransferase family 39 protein</fullName>
        <ecNumber evidence="10">2.4.-.-</ecNumber>
    </submittedName>
</protein>
<name>A0ABU4HZD3_9ACTN</name>